<dbReference type="EMBL" id="CP157390">
    <property type="protein sequence ID" value="XBM50299.1"/>
    <property type="molecule type" value="Genomic_DNA"/>
</dbReference>
<evidence type="ECO:0000259" key="2">
    <source>
        <dbReference type="Pfam" id="PF00534"/>
    </source>
</evidence>
<organism evidence="3">
    <name type="scientific">Leifsonia sp. NPDC080035</name>
    <dbReference type="NCBI Taxonomy" id="3143936"/>
    <lineage>
        <taxon>Bacteria</taxon>
        <taxon>Bacillati</taxon>
        <taxon>Actinomycetota</taxon>
        <taxon>Actinomycetes</taxon>
        <taxon>Micrococcales</taxon>
        <taxon>Microbacteriaceae</taxon>
        <taxon>Leifsonia</taxon>
    </lineage>
</organism>
<dbReference type="SUPFAM" id="SSF53756">
    <property type="entry name" value="UDP-Glycosyltransferase/glycogen phosphorylase"/>
    <property type="match status" value="1"/>
</dbReference>
<dbReference type="RefSeq" id="WP_348790206.1">
    <property type="nucleotide sequence ID" value="NZ_CP157390.1"/>
</dbReference>
<feature type="domain" description="Glycosyl transferase family 1" evidence="2">
    <location>
        <begin position="123"/>
        <end position="268"/>
    </location>
</feature>
<reference evidence="3" key="1">
    <citation type="submission" date="2024-05" db="EMBL/GenBank/DDBJ databases">
        <title>The Natural Products Discovery Center: Release of the First 8490 Sequenced Strains for Exploring Actinobacteria Biosynthetic Diversity.</title>
        <authorList>
            <person name="Kalkreuter E."/>
            <person name="Kautsar S.A."/>
            <person name="Yang D."/>
            <person name="Bader C.D."/>
            <person name="Teijaro C.N."/>
            <person name="Fluegel L."/>
            <person name="Davis C.M."/>
            <person name="Simpson J.R."/>
            <person name="Lauterbach L."/>
            <person name="Steele A.D."/>
            <person name="Gui C."/>
            <person name="Meng S."/>
            <person name="Li G."/>
            <person name="Viehrig K."/>
            <person name="Ye F."/>
            <person name="Su P."/>
            <person name="Kiefer A.F."/>
            <person name="Nichols A."/>
            <person name="Cepeda A.J."/>
            <person name="Yan W."/>
            <person name="Fan B."/>
            <person name="Jiang Y."/>
            <person name="Adhikari A."/>
            <person name="Zheng C.-J."/>
            <person name="Schuster L."/>
            <person name="Cowan T.M."/>
            <person name="Smanski M.J."/>
            <person name="Chevrette M.G."/>
            <person name="de Carvalho L.P.S."/>
            <person name="Shen B."/>
        </authorList>
    </citation>
    <scope>NUCLEOTIDE SEQUENCE</scope>
    <source>
        <strain evidence="3">NPDC080035</strain>
    </source>
</reference>
<gene>
    <name evidence="3" type="ORF">AAME72_04135</name>
</gene>
<dbReference type="Pfam" id="PF00534">
    <property type="entry name" value="Glycos_transf_1"/>
    <property type="match status" value="1"/>
</dbReference>
<dbReference type="EC" id="2.4.-.-" evidence="3"/>
<dbReference type="AlphaFoldDB" id="A0AAU7GJW7"/>
<dbReference type="InterPro" id="IPR001296">
    <property type="entry name" value="Glyco_trans_1"/>
</dbReference>
<name>A0AAU7GJW7_9MICO</name>
<evidence type="ECO:0000313" key="3">
    <source>
        <dbReference type="EMBL" id="XBM50299.1"/>
    </source>
</evidence>
<keyword evidence="1 3" id="KW-0808">Transferase</keyword>
<proteinExistence type="predicted"/>
<dbReference type="PANTHER" id="PTHR12526:SF638">
    <property type="entry name" value="SPORE COAT PROTEIN SA"/>
    <property type="match status" value="1"/>
</dbReference>
<accession>A0AAU7GJW7</accession>
<dbReference type="Gene3D" id="3.40.50.2000">
    <property type="entry name" value="Glycogen Phosphorylase B"/>
    <property type="match status" value="1"/>
</dbReference>
<keyword evidence="3" id="KW-0328">Glycosyltransferase</keyword>
<protein>
    <submittedName>
        <fullName evidence="3">Glycosyltransferase</fullName>
        <ecNumber evidence="3">2.4.-.-</ecNumber>
    </submittedName>
</protein>
<sequence>MRALKARRPEVLYFNGFFDPRFSIFPQLLWRVRFWGPTTRLLAPRGEFGEGALSRRSAKKRAFIALYRALRLHRGLYWHASSEVEAGDIRRLWGGDARIVIRQNETQLPVSALEPEPVGETLRAVFLGRLVEHKGLHIALAALADVPVPVELDVYGPEEDPAYVERCKTIATALPDTIRVRFHGSVDPDHSRAALEGHELLLMPTAGENFGHVIAEALSVSCAVMCTTRTPWTETLESGGGWALDRSQSAWEDALRRYAELSTGERDASRTRAGEAYAEWRARPTQPHVLELVRSEIIAEAGSR</sequence>
<dbReference type="GO" id="GO:0016757">
    <property type="term" value="F:glycosyltransferase activity"/>
    <property type="evidence" value="ECO:0007669"/>
    <property type="project" value="UniProtKB-KW"/>
</dbReference>
<evidence type="ECO:0000256" key="1">
    <source>
        <dbReference type="ARBA" id="ARBA00022679"/>
    </source>
</evidence>
<dbReference type="PANTHER" id="PTHR12526">
    <property type="entry name" value="GLYCOSYLTRANSFERASE"/>
    <property type="match status" value="1"/>
</dbReference>